<dbReference type="InterPro" id="IPR001841">
    <property type="entry name" value="Znf_RING"/>
</dbReference>
<dbReference type="Gene3D" id="3.40.50.300">
    <property type="entry name" value="P-loop containing nucleotide triphosphate hydrolases"/>
    <property type="match status" value="1"/>
</dbReference>
<dbReference type="CDD" id="cd18793">
    <property type="entry name" value="SF2_C_SNF"/>
    <property type="match status" value="1"/>
</dbReference>
<keyword evidence="2" id="KW-0547">Nucleotide-binding</keyword>
<dbReference type="PROSITE" id="PS51194">
    <property type="entry name" value="HELICASE_CTER"/>
    <property type="match status" value="1"/>
</dbReference>
<evidence type="ECO:0000313" key="12">
    <source>
        <dbReference type="EMBL" id="PMD43142.1"/>
    </source>
</evidence>
<keyword evidence="4" id="KW-0378">Hydrolase</keyword>
<evidence type="ECO:0000256" key="3">
    <source>
        <dbReference type="ARBA" id="ARBA00022771"/>
    </source>
</evidence>
<feature type="compositionally biased region" description="Acidic residues" evidence="8">
    <location>
        <begin position="11"/>
        <end position="21"/>
    </location>
</feature>
<name>A0A2J6RXB4_HYAVF</name>
<evidence type="ECO:0000259" key="10">
    <source>
        <dbReference type="PROSITE" id="PS51192"/>
    </source>
</evidence>
<dbReference type="Proteomes" id="UP000235786">
    <property type="component" value="Unassembled WGS sequence"/>
</dbReference>
<dbReference type="AlphaFoldDB" id="A0A2J6RXB4"/>
<evidence type="ECO:0000256" key="4">
    <source>
        <dbReference type="ARBA" id="ARBA00022801"/>
    </source>
</evidence>
<proteinExistence type="predicted"/>
<dbReference type="PROSITE" id="PS50089">
    <property type="entry name" value="ZF_RING_2"/>
    <property type="match status" value="1"/>
</dbReference>
<evidence type="ECO:0000256" key="5">
    <source>
        <dbReference type="ARBA" id="ARBA00022833"/>
    </source>
</evidence>
<sequence length="919" mass="103953">MSSLKRLLNNDDGDEAGDGYTEDQSARNGLYRGSLDQSDEPVLAEKSWGGLWGEILNSDFPNGNELLQMENEDANGTSIHNVEEGIEFWANHEMPSMIDPLLDSQDSGSDPAPEEVPANDLICYGMLYRAAARLAGNMIELEMKLQNYDRRNNHWVTFDVRKKEDQIALYFPDGLEFAILNNHVGKGLIDLIDRPSLQFEALGSPQGAIDTIGRVTKANDAVVRVNINVYGPRDSCTEIGRHLTSQKLYLQRPDKLRPGTTYDNPHYLAFADMQISNVQNQFDVGINRPGGAPRPEDDAAEKFKETISNVYNSLTRGDNLNQVEGDRRLTTTLLPHQEEALDFMLQREDGPIPEAFRLWKPMDGENKGWFRHEVTKGRNRTPAPETGGGILADEMGMGKSLSTLALITKTLDDAADWVEEKKANPEPHIRQKPCRATLVVVPSAILINEWFHEIELHLDGTLKTLRYHGPKRKMLPLEDADLVLTTYHTIVSDFGDKSSPLHAMEWYRVVLDEAHIIRRQVTTFFKAVKELKARSRWCLTGTPIQNKLDDIGSLFAFIYAIPFHNIAMFRRFVSTPFDEGTERREVATKNLTLLLESLCLRRSRELLHLPEPRHTVKEIKFSPEEREQYEQTKRMMNRALRQKVGDSYSKSIFGMFQVQLQLRILCNHGTYQHPFSWAKRSLQDEREDALISMGGFGEVNCSACRQSLPVLGPSNLYRTWGKSCPHVVCRECLDEDEQAGNDTEIKCPLCTVNGVHTVVLPHSAVGPSDESYLRSVGHSSKITELLKDVKEDLDTTKSIIFSCWTNTLNLIERHLRLAEIDFYRIDGESPLNRRQQILDQFSTSSAVSVLIMTTGTGAFGLNLMTANRVFIIEPQWNPSVETQAIARAIRMNQKNSVLVTRYIVEGTVEQVCCSDLFVL</sequence>
<dbReference type="SMART" id="SM00490">
    <property type="entry name" value="HELICc"/>
    <property type="match status" value="1"/>
</dbReference>
<dbReference type="PANTHER" id="PTHR45626:SF52">
    <property type="entry name" value="SINGLE-STRANDED DNA-DEPENDENT ATPASE (EUROFUNG)"/>
    <property type="match status" value="1"/>
</dbReference>
<feature type="region of interest" description="Disordered" evidence="8">
    <location>
        <begin position="1"/>
        <end position="38"/>
    </location>
</feature>
<evidence type="ECO:0000256" key="7">
    <source>
        <dbReference type="PROSITE-ProRule" id="PRU00175"/>
    </source>
</evidence>
<protein>
    <submittedName>
        <fullName evidence="12">Uncharacterized protein</fullName>
    </submittedName>
</protein>
<evidence type="ECO:0000259" key="9">
    <source>
        <dbReference type="PROSITE" id="PS50089"/>
    </source>
</evidence>
<dbReference type="InterPro" id="IPR050628">
    <property type="entry name" value="SNF2_RAD54_helicase_TF"/>
</dbReference>
<feature type="domain" description="Helicase ATP-binding" evidence="10">
    <location>
        <begin position="380"/>
        <end position="561"/>
    </location>
</feature>
<dbReference type="InterPro" id="IPR001650">
    <property type="entry name" value="Helicase_C-like"/>
</dbReference>
<keyword evidence="3 7" id="KW-0863">Zinc-finger</keyword>
<dbReference type="GO" id="GO:0016787">
    <property type="term" value="F:hydrolase activity"/>
    <property type="evidence" value="ECO:0007669"/>
    <property type="project" value="UniProtKB-KW"/>
</dbReference>
<dbReference type="InterPro" id="IPR027417">
    <property type="entry name" value="P-loop_NTPase"/>
</dbReference>
<dbReference type="InterPro" id="IPR000330">
    <property type="entry name" value="SNF2_N"/>
</dbReference>
<dbReference type="Pfam" id="PF00176">
    <property type="entry name" value="SNF2-rel_dom"/>
    <property type="match status" value="1"/>
</dbReference>
<dbReference type="InterPro" id="IPR038718">
    <property type="entry name" value="SNF2-like_sf"/>
</dbReference>
<dbReference type="InterPro" id="IPR049730">
    <property type="entry name" value="SNF2/RAD54-like_C"/>
</dbReference>
<dbReference type="STRING" id="1149755.A0A2J6RXB4"/>
<evidence type="ECO:0000256" key="6">
    <source>
        <dbReference type="ARBA" id="ARBA00022840"/>
    </source>
</evidence>
<dbReference type="PROSITE" id="PS00518">
    <property type="entry name" value="ZF_RING_1"/>
    <property type="match status" value="1"/>
</dbReference>
<feature type="domain" description="RING-type" evidence="9">
    <location>
        <begin position="701"/>
        <end position="751"/>
    </location>
</feature>
<keyword evidence="13" id="KW-1185">Reference proteome</keyword>
<keyword evidence="1" id="KW-0479">Metal-binding</keyword>
<dbReference type="InterPro" id="IPR017907">
    <property type="entry name" value="Znf_RING_CS"/>
</dbReference>
<evidence type="ECO:0000313" key="13">
    <source>
        <dbReference type="Proteomes" id="UP000235786"/>
    </source>
</evidence>
<gene>
    <name evidence="12" type="ORF">L207DRAFT_291247</name>
</gene>
<evidence type="ECO:0000256" key="2">
    <source>
        <dbReference type="ARBA" id="ARBA00022741"/>
    </source>
</evidence>
<evidence type="ECO:0000256" key="1">
    <source>
        <dbReference type="ARBA" id="ARBA00022723"/>
    </source>
</evidence>
<dbReference type="CDD" id="cd18008">
    <property type="entry name" value="DEXDc_SHPRH-like"/>
    <property type="match status" value="1"/>
</dbReference>
<dbReference type="PROSITE" id="PS51192">
    <property type="entry name" value="HELICASE_ATP_BIND_1"/>
    <property type="match status" value="1"/>
</dbReference>
<dbReference type="SMART" id="SM00487">
    <property type="entry name" value="DEXDc"/>
    <property type="match status" value="1"/>
</dbReference>
<dbReference type="GO" id="GO:0006281">
    <property type="term" value="P:DNA repair"/>
    <property type="evidence" value="ECO:0007669"/>
    <property type="project" value="TreeGrafter"/>
</dbReference>
<dbReference type="Pfam" id="PF00271">
    <property type="entry name" value="Helicase_C"/>
    <property type="match status" value="1"/>
</dbReference>
<accession>A0A2J6RXB4</accession>
<dbReference type="SUPFAM" id="SSF57850">
    <property type="entry name" value="RING/U-box"/>
    <property type="match status" value="1"/>
</dbReference>
<dbReference type="OrthoDB" id="448448at2759"/>
<dbReference type="SUPFAM" id="SSF52540">
    <property type="entry name" value="P-loop containing nucleoside triphosphate hydrolases"/>
    <property type="match status" value="2"/>
</dbReference>
<reference evidence="12 13" key="1">
    <citation type="submission" date="2016-04" db="EMBL/GenBank/DDBJ databases">
        <title>A degradative enzymes factory behind the ericoid mycorrhizal symbiosis.</title>
        <authorList>
            <consortium name="DOE Joint Genome Institute"/>
            <person name="Martino E."/>
            <person name="Morin E."/>
            <person name="Grelet G."/>
            <person name="Kuo A."/>
            <person name="Kohler A."/>
            <person name="Daghino S."/>
            <person name="Barry K."/>
            <person name="Choi C."/>
            <person name="Cichocki N."/>
            <person name="Clum A."/>
            <person name="Copeland A."/>
            <person name="Hainaut M."/>
            <person name="Haridas S."/>
            <person name="Labutti K."/>
            <person name="Lindquist E."/>
            <person name="Lipzen A."/>
            <person name="Khouja H.-R."/>
            <person name="Murat C."/>
            <person name="Ohm R."/>
            <person name="Olson A."/>
            <person name="Spatafora J."/>
            <person name="Veneault-Fourrey C."/>
            <person name="Henrissat B."/>
            <person name="Grigoriev I."/>
            <person name="Martin F."/>
            <person name="Perotto S."/>
        </authorList>
    </citation>
    <scope>NUCLEOTIDE SEQUENCE [LARGE SCALE GENOMIC DNA]</scope>
    <source>
        <strain evidence="12 13">F</strain>
    </source>
</reference>
<evidence type="ECO:0000259" key="11">
    <source>
        <dbReference type="PROSITE" id="PS51194"/>
    </source>
</evidence>
<organism evidence="12 13">
    <name type="scientific">Hyaloscypha variabilis (strain UAMH 11265 / GT02V1 / F)</name>
    <name type="common">Meliniomyces variabilis</name>
    <dbReference type="NCBI Taxonomy" id="1149755"/>
    <lineage>
        <taxon>Eukaryota</taxon>
        <taxon>Fungi</taxon>
        <taxon>Dikarya</taxon>
        <taxon>Ascomycota</taxon>
        <taxon>Pezizomycotina</taxon>
        <taxon>Leotiomycetes</taxon>
        <taxon>Helotiales</taxon>
        <taxon>Hyaloscyphaceae</taxon>
        <taxon>Hyaloscypha</taxon>
        <taxon>Hyaloscypha variabilis</taxon>
    </lineage>
</organism>
<dbReference type="Gene3D" id="3.40.50.10810">
    <property type="entry name" value="Tandem AAA-ATPase domain"/>
    <property type="match status" value="1"/>
</dbReference>
<keyword evidence="5" id="KW-0862">Zinc</keyword>
<dbReference type="GO" id="GO:0008270">
    <property type="term" value="F:zinc ion binding"/>
    <property type="evidence" value="ECO:0007669"/>
    <property type="project" value="UniProtKB-KW"/>
</dbReference>
<dbReference type="GO" id="GO:0005634">
    <property type="term" value="C:nucleus"/>
    <property type="evidence" value="ECO:0007669"/>
    <property type="project" value="TreeGrafter"/>
</dbReference>
<dbReference type="GO" id="GO:0008094">
    <property type="term" value="F:ATP-dependent activity, acting on DNA"/>
    <property type="evidence" value="ECO:0007669"/>
    <property type="project" value="TreeGrafter"/>
</dbReference>
<dbReference type="PANTHER" id="PTHR45626">
    <property type="entry name" value="TRANSCRIPTION TERMINATION FACTOR 2-RELATED"/>
    <property type="match status" value="1"/>
</dbReference>
<dbReference type="EMBL" id="KZ613942">
    <property type="protein sequence ID" value="PMD43142.1"/>
    <property type="molecule type" value="Genomic_DNA"/>
</dbReference>
<feature type="domain" description="Helicase C-terminal" evidence="11">
    <location>
        <begin position="781"/>
        <end position="919"/>
    </location>
</feature>
<dbReference type="InterPro" id="IPR014001">
    <property type="entry name" value="Helicase_ATP-bd"/>
</dbReference>
<dbReference type="GO" id="GO:0005524">
    <property type="term" value="F:ATP binding"/>
    <property type="evidence" value="ECO:0007669"/>
    <property type="project" value="UniProtKB-KW"/>
</dbReference>
<evidence type="ECO:0000256" key="8">
    <source>
        <dbReference type="SAM" id="MobiDB-lite"/>
    </source>
</evidence>
<keyword evidence="6" id="KW-0067">ATP-binding</keyword>